<proteinExistence type="predicted"/>
<dbReference type="AlphaFoldDB" id="A0A813YA77"/>
<evidence type="ECO:0000259" key="2">
    <source>
        <dbReference type="Pfam" id="PF23069"/>
    </source>
</evidence>
<feature type="domain" description="DUF7043" evidence="3">
    <location>
        <begin position="247"/>
        <end position="353"/>
    </location>
</feature>
<feature type="domain" description="DUF7042" evidence="2">
    <location>
        <begin position="122"/>
        <end position="234"/>
    </location>
</feature>
<organism evidence="5 6">
    <name type="scientific">Adineta ricciae</name>
    <name type="common">Rotifer</name>
    <dbReference type="NCBI Taxonomy" id="249248"/>
    <lineage>
        <taxon>Eukaryota</taxon>
        <taxon>Metazoa</taxon>
        <taxon>Spiralia</taxon>
        <taxon>Gnathifera</taxon>
        <taxon>Rotifera</taxon>
        <taxon>Eurotatoria</taxon>
        <taxon>Bdelloidea</taxon>
        <taxon>Adinetida</taxon>
        <taxon>Adinetidae</taxon>
        <taxon>Adineta</taxon>
    </lineage>
</organism>
<dbReference type="Pfam" id="PF23070">
    <property type="entry name" value="DUF7043"/>
    <property type="match status" value="1"/>
</dbReference>
<sequence>MISIYLLYFLGVSCSSSTCSIPTLLDGRWIQPGLNDLVTINETWFSSKGSCLSDQHDVRNKYIYYNEQTRCKRCILFIPRHSNALQYRESECFDADDDNGRICASITPDTVLYTLFRDNAESIPCPFNQSWHFQKANQLSSLCQPKAFHHCSSIDTFQVSYNKQCQSKQDEISTCFAQFSDGNMNYVISRSTQAQKFLCFSYIKTKSAGPTFLPNEVYFSQDETCRDLLARESAVILKIIPNQLMESKVQLPKWTQGVWLSVGASNVNSNRVHINQTQLVITAENDETIKYDLKFFKVMLNRGNYGNSVRIRARSLDQCSSKYYCIKLVLRSTTVIDLSIGLDQHRCKETHTHYTLFKPTLQSGISCPQSGIYKTSNTYQSPLTVSTCSTGMWTLAIGCENTSSSELTLFSSCRHEIVPDVQVITSINGICLATWRTDHRFQRTLVVYEKNKAFCLIQPLKSMAASWILPESSCTNLGSLSIHVENSFSYSSPCQEKTRLLLSSSSSLHRVTYLLFYLTMQVLIHVNVMK</sequence>
<feature type="signal peptide" evidence="1">
    <location>
        <begin position="1"/>
        <end position="15"/>
    </location>
</feature>
<feature type="domain" description="DUF7044" evidence="4">
    <location>
        <begin position="18"/>
        <end position="103"/>
    </location>
</feature>
<reference evidence="5" key="1">
    <citation type="submission" date="2021-02" db="EMBL/GenBank/DDBJ databases">
        <authorList>
            <person name="Nowell W R."/>
        </authorList>
    </citation>
    <scope>NUCLEOTIDE SEQUENCE</scope>
</reference>
<evidence type="ECO:0000259" key="4">
    <source>
        <dbReference type="Pfam" id="PF23071"/>
    </source>
</evidence>
<evidence type="ECO:0000313" key="5">
    <source>
        <dbReference type="EMBL" id="CAF0881275.1"/>
    </source>
</evidence>
<protein>
    <submittedName>
        <fullName evidence="5">Uncharacterized protein</fullName>
    </submittedName>
</protein>
<feature type="chain" id="PRO_5032507221" evidence="1">
    <location>
        <begin position="16"/>
        <end position="530"/>
    </location>
</feature>
<dbReference type="InterPro" id="IPR055470">
    <property type="entry name" value="DUF7042"/>
</dbReference>
<accession>A0A813YA77</accession>
<dbReference type="EMBL" id="CAJNOJ010000029">
    <property type="protein sequence ID" value="CAF0881275.1"/>
    <property type="molecule type" value="Genomic_DNA"/>
</dbReference>
<dbReference type="Proteomes" id="UP000663852">
    <property type="component" value="Unassembled WGS sequence"/>
</dbReference>
<dbReference type="Pfam" id="PF23069">
    <property type="entry name" value="DUF7042"/>
    <property type="match status" value="1"/>
</dbReference>
<evidence type="ECO:0000256" key="1">
    <source>
        <dbReference type="SAM" id="SignalP"/>
    </source>
</evidence>
<dbReference type="OrthoDB" id="9979716at2759"/>
<evidence type="ECO:0000259" key="3">
    <source>
        <dbReference type="Pfam" id="PF23070"/>
    </source>
</evidence>
<evidence type="ECO:0000313" key="6">
    <source>
        <dbReference type="Proteomes" id="UP000663852"/>
    </source>
</evidence>
<dbReference type="InterPro" id="IPR055471">
    <property type="entry name" value="DUF7043"/>
</dbReference>
<gene>
    <name evidence="5" type="ORF">EDS130_LOCUS8802</name>
</gene>
<keyword evidence="1" id="KW-0732">Signal</keyword>
<dbReference type="InterPro" id="IPR055472">
    <property type="entry name" value="DUF7044"/>
</dbReference>
<dbReference type="Pfam" id="PF23071">
    <property type="entry name" value="DUF7044"/>
    <property type="match status" value="1"/>
</dbReference>
<name>A0A813YA77_ADIRI</name>
<dbReference type="PANTHER" id="PTHR22255">
    <property type="entry name" value="LP06548P"/>
    <property type="match status" value="1"/>
</dbReference>
<comment type="caution">
    <text evidence="5">The sequence shown here is derived from an EMBL/GenBank/DDBJ whole genome shotgun (WGS) entry which is preliminary data.</text>
</comment>
<dbReference type="PANTHER" id="PTHR22255:SF9">
    <property type="entry name" value="LP06548P"/>
    <property type="match status" value="1"/>
</dbReference>